<dbReference type="Proteomes" id="UP000183832">
    <property type="component" value="Unassembled WGS sequence"/>
</dbReference>
<evidence type="ECO:0000313" key="2">
    <source>
        <dbReference type="Proteomes" id="UP000183832"/>
    </source>
</evidence>
<sequence length="67" mass="7969">MKIQFSVQKLFQEQGDSEKFPTVFKAEQKVPHLDECHLEPSYYCGIKLKNQQCFIKYKEMIVKTILN</sequence>
<organism evidence="1 2">
    <name type="scientific">Clunio marinus</name>
    <dbReference type="NCBI Taxonomy" id="568069"/>
    <lineage>
        <taxon>Eukaryota</taxon>
        <taxon>Metazoa</taxon>
        <taxon>Ecdysozoa</taxon>
        <taxon>Arthropoda</taxon>
        <taxon>Hexapoda</taxon>
        <taxon>Insecta</taxon>
        <taxon>Pterygota</taxon>
        <taxon>Neoptera</taxon>
        <taxon>Endopterygota</taxon>
        <taxon>Diptera</taxon>
        <taxon>Nematocera</taxon>
        <taxon>Chironomoidea</taxon>
        <taxon>Chironomidae</taxon>
        <taxon>Clunio</taxon>
    </lineage>
</organism>
<gene>
    <name evidence="1" type="ORF">CLUMA_CG015037</name>
</gene>
<proteinExistence type="predicted"/>
<protein>
    <submittedName>
        <fullName evidence="1">CLUMA_CG015037, isoform A</fullName>
    </submittedName>
</protein>
<keyword evidence="2" id="KW-1185">Reference proteome</keyword>
<dbReference type="EMBL" id="CVRI01000056">
    <property type="protein sequence ID" value="CRL01822.1"/>
    <property type="molecule type" value="Genomic_DNA"/>
</dbReference>
<evidence type="ECO:0000313" key="1">
    <source>
        <dbReference type="EMBL" id="CRL01822.1"/>
    </source>
</evidence>
<dbReference type="AlphaFoldDB" id="A0A1J1IRV7"/>
<accession>A0A1J1IRV7</accession>
<reference evidence="1 2" key="1">
    <citation type="submission" date="2015-04" db="EMBL/GenBank/DDBJ databases">
        <authorList>
            <person name="Syromyatnikov M.Y."/>
            <person name="Popov V.N."/>
        </authorList>
    </citation>
    <scope>NUCLEOTIDE SEQUENCE [LARGE SCALE GENOMIC DNA]</scope>
</reference>
<name>A0A1J1IRV7_9DIPT</name>